<dbReference type="EMBL" id="CM007385">
    <property type="protein sequence ID" value="ONK68896.1"/>
    <property type="molecule type" value="Genomic_DNA"/>
</dbReference>
<name>A0A5P1ESF9_ASPOF</name>
<proteinExistence type="predicted"/>
<evidence type="ECO:0000313" key="2">
    <source>
        <dbReference type="EMBL" id="ONK68896.1"/>
    </source>
</evidence>
<keyword evidence="3" id="KW-1185">Reference proteome</keyword>
<evidence type="ECO:0000256" key="1">
    <source>
        <dbReference type="SAM" id="MobiDB-lite"/>
    </source>
</evidence>
<gene>
    <name evidence="2" type="ORF">A4U43_C05F17170</name>
</gene>
<dbReference type="AlphaFoldDB" id="A0A5P1ESF9"/>
<dbReference type="Proteomes" id="UP000243459">
    <property type="component" value="Chromosome 5"/>
</dbReference>
<feature type="region of interest" description="Disordered" evidence="1">
    <location>
        <begin position="141"/>
        <end position="164"/>
    </location>
</feature>
<accession>A0A5P1ESF9</accession>
<reference evidence="3" key="1">
    <citation type="journal article" date="2017" name="Nat. Commun.">
        <title>The asparagus genome sheds light on the origin and evolution of a young Y chromosome.</title>
        <authorList>
            <person name="Harkess A."/>
            <person name="Zhou J."/>
            <person name="Xu C."/>
            <person name="Bowers J.E."/>
            <person name="Van der Hulst R."/>
            <person name="Ayyampalayam S."/>
            <person name="Mercati F."/>
            <person name="Riccardi P."/>
            <person name="McKain M.R."/>
            <person name="Kakrana A."/>
            <person name="Tang H."/>
            <person name="Ray J."/>
            <person name="Groenendijk J."/>
            <person name="Arikit S."/>
            <person name="Mathioni S.M."/>
            <person name="Nakano M."/>
            <person name="Shan H."/>
            <person name="Telgmann-Rauber A."/>
            <person name="Kanno A."/>
            <person name="Yue Z."/>
            <person name="Chen H."/>
            <person name="Li W."/>
            <person name="Chen Y."/>
            <person name="Xu X."/>
            <person name="Zhang Y."/>
            <person name="Luo S."/>
            <person name="Chen H."/>
            <person name="Gao J."/>
            <person name="Mao Z."/>
            <person name="Pires J.C."/>
            <person name="Luo M."/>
            <person name="Kudrna D."/>
            <person name="Wing R.A."/>
            <person name="Meyers B.C."/>
            <person name="Yi K."/>
            <person name="Kong H."/>
            <person name="Lavrijsen P."/>
            <person name="Sunseri F."/>
            <person name="Falavigna A."/>
            <person name="Ye Y."/>
            <person name="Leebens-Mack J.H."/>
            <person name="Chen G."/>
        </authorList>
    </citation>
    <scope>NUCLEOTIDE SEQUENCE [LARGE SCALE GENOMIC DNA]</scope>
    <source>
        <strain evidence="3">cv. DH0086</strain>
    </source>
</reference>
<protein>
    <submittedName>
        <fullName evidence="2">Uncharacterized protein</fullName>
    </submittedName>
</protein>
<dbReference type="OMA" id="WKMINDE"/>
<organism evidence="2 3">
    <name type="scientific">Asparagus officinalis</name>
    <name type="common">Garden asparagus</name>
    <dbReference type="NCBI Taxonomy" id="4686"/>
    <lineage>
        <taxon>Eukaryota</taxon>
        <taxon>Viridiplantae</taxon>
        <taxon>Streptophyta</taxon>
        <taxon>Embryophyta</taxon>
        <taxon>Tracheophyta</taxon>
        <taxon>Spermatophyta</taxon>
        <taxon>Magnoliopsida</taxon>
        <taxon>Liliopsida</taxon>
        <taxon>Asparagales</taxon>
        <taxon>Asparagaceae</taxon>
        <taxon>Asparagoideae</taxon>
        <taxon>Asparagus</taxon>
    </lineage>
</organism>
<dbReference type="PANTHER" id="PTHR35120">
    <property type="entry name" value="HISTONE ACETYLTRANSFERASE KAT6B-LIKE"/>
    <property type="match status" value="1"/>
</dbReference>
<feature type="compositionally biased region" description="Basic and acidic residues" evidence="1">
    <location>
        <begin position="144"/>
        <end position="164"/>
    </location>
</feature>
<dbReference type="OrthoDB" id="1935530at2759"/>
<feature type="region of interest" description="Disordered" evidence="1">
    <location>
        <begin position="55"/>
        <end position="128"/>
    </location>
</feature>
<feature type="compositionally biased region" description="Acidic residues" evidence="1">
    <location>
        <begin position="55"/>
        <end position="77"/>
    </location>
</feature>
<feature type="compositionally biased region" description="Basic and acidic residues" evidence="1">
    <location>
        <begin position="98"/>
        <end position="128"/>
    </location>
</feature>
<dbReference type="Gramene" id="ONK68896">
    <property type="protein sequence ID" value="ONK68896"/>
    <property type="gene ID" value="A4U43_C05F17170"/>
</dbReference>
<sequence length="470" mass="53060">MVKEGKPNKVDWAGLMWALVEKEILGAPESGSCYYASHLQCLMKFQKPRLFEEMEVEGEAEVEQSEAATMEEAEEGGDVGSEKCGPGLSLGIAEDGEESKKVEKEEEHPILDGKDTGEEHCEELSTEEHCLREDGLNCTLGASSKEEQNEGERREVDSLCKEEEDEGKKVDTLFDDVLATAKFPTLERITSSDFMQVMDTNNSLSFGLDQSNGEFLGLGSDMHGKSMELDMGNSSGSFLFGNESKRPVDEIDDQDNGYPQSLQQKRPRNDQPWEQTPTIAGFDGCIEQLHLTMGRARMDLVEKEQACINVQAQVQCLSGVVQQKDARIQSLEKTTMEEMQKRQIEANRFNHDLRTLSSVLFGCKRALKDTQIAFAEYRKKFPLDSEQPRECNKEDTDDLCDKGLKKPCSEKEKEMRQCVWKMINDENRSWCDKFHKYSTSVSALATRLVGVNEQLKLLKGRMAEAKDHRI</sequence>
<feature type="region of interest" description="Disordered" evidence="1">
    <location>
        <begin position="227"/>
        <end position="278"/>
    </location>
</feature>
<evidence type="ECO:0000313" key="3">
    <source>
        <dbReference type="Proteomes" id="UP000243459"/>
    </source>
</evidence>
<dbReference type="PANTHER" id="PTHR35120:SF2">
    <property type="entry name" value="AMINOTRANSFERASE-LIKE PLANT MOBILE DOMAIN-CONTAINING PROTEIN"/>
    <property type="match status" value="1"/>
</dbReference>